<dbReference type="EMBL" id="JAPFFF010000010">
    <property type="protein sequence ID" value="KAK8881725.1"/>
    <property type="molecule type" value="Genomic_DNA"/>
</dbReference>
<keyword evidence="2" id="KW-0238">DNA-binding</keyword>
<keyword evidence="8" id="KW-1185">Reference proteome</keyword>
<dbReference type="Gene3D" id="1.10.10.60">
    <property type="entry name" value="Homeodomain-like"/>
    <property type="match status" value="2"/>
</dbReference>
<evidence type="ECO:0000313" key="7">
    <source>
        <dbReference type="EMBL" id="KAK8881725.1"/>
    </source>
</evidence>
<dbReference type="PROSITE" id="PS51294">
    <property type="entry name" value="HTH_MYB"/>
    <property type="match status" value="2"/>
</dbReference>
<protein>
    <recommendedName>
        <fullName evidence="9">Myb-like DNA-binding domain containing protein</fullName>
    </recommendedName>
</protein>
<dbReference type="InterPro" id="IPR001005">
    <property type="entry name" value="SANT/Myb"/>
</dbReference>
<keyword evidence="1" id="KW-0805">Transcription regulation</keyword>
<feature type="domain" description="HTH myb-type" evidence="6">
    <location>
        <begin position="165"/>
        <end position="214"/>
    </location>
</feature>
<dbReference type="SMART" id="SM00717">
    <property type="entry name" value="SANT"/>
    <property type="match status" value="2"/>
</dbReference>
<evidence type="ECO:0000313" key="8">
    <source>
        <dbReference type="Proteomes" id="UP001470230"/>
    </source>
</evidence>
<dbReference type="InterPro" id="IPR017930">
    <property type="entry name" value="Myb_dom"/>
</dbReference>
<evidence type="ECO:0000256" key="2">
    <source>
        <dbReference type="ARBA" id="ARBA00023125"/>
    </source>
</evidence>
<dbReference type="InterPro" id="IPR051575">
    <property type="entry name" value="Myb-like_DNA-bd"/>
</dbReference>
<feature type="domain" description="HTH myb-type" evidence="6">
    <location>
        <begin position="103"/>
        <end position="162"/>
    </location>
</feature>
<dbReference type="SUPFAM" id="SSF46689">
    <property type="entry name" value="Homeodomain-like"/>
    <property type="match status" value="1"/>
</dbReference>
<name>A0ABR2JSG2_9EUKA</name>
<dbReference type="Pfam" id="PF00249">
    <property type="entry name" value="Myb_DNA-binding"/>
    <property type="match status" value="2"/>
</dbReference>
<keyword evidence="3" id="KW-0804">Transcription</keyword>
<evidence type="ECO:0000256" key="1">
    <source>
        <dbReference type="ARBA" id="ARBA00023015"/>
    </source>
</evidence>
<dbReference type="CDD" id="cd00167">
    <property type="entry name" value="SANT"/>
    <property type="match status" value="2"/>
</dbReference>
<dbReference type="PROSITE" id="PS50090">
    <property type="entry name" value="MYB_LIKE"/>
    <property type="match status" value="2"/>
</dbReference>
<gene>
    <name evidence="7" type="ORF">M9Y10_004485</name>
</gene>
<organism evidence="7 8">
    <name type="scientific">Tritrichomonas musculus</name>
    <dbReference type="NCBI Taxonomy" id="1915356"/>
    <lineage>
        <taxon>Eukaryota</taxon>
        <taxon>Metamonada</taxon>
        <taxon>Parabasalia</taxon>
        <taxon>Tritrichomonadida</taxon>
        <taxon>Tritrichomonadidae</taxon>
        <taxon>Tritrichomonas</taxon>
    </lineage>
</organism>
<keyword evidence="4" id="KW-0539">Nucleus</keyword>
<dbReference type="InterPro" id="IPR009057">
    <property type="entry name" value="Homeodomain-like_sf"/>
</dbReference>
<evidence type="ECO:0008006" key="9">
    <source>
        <dbReference type="Google" id="ProtNLM"/>
    </source>
</evidence>
<feature type="domain" description="Myb-like" evidence="5">
    <location>
        <begin position="165"/>
        <end position="210"/>
    </location>
</feature>
<evidence type="ECO:0000256" key="4">
    <source>
        <dbReference type="ARBA" id="ARBA00023242"/>
    </source>
</evidence>
<feature type="domain" description="Myb-like" evidence="5">
    <location>
        <begin position="103"/>
        <end position="158"/>
    </location>
</feature>
<reference evidence="7 8" key="1">
    <citation type="submission" date="2024-04" db="EMBL/GenBank/DDBJ databases">
        <title>Tritrichomonas musculus Genome.</title>
        <authorList>
            <person name="Alves-Ferreira E."/>
            <person name="Grigg M."/>
            <person name="Lorenzi H."/>
            <person name="Galac M."/>
        </authorList>
    </citation>
    <scope>NUCLEOTIDE SEQUENCE [LARGE SCALE GENOMIC DNA]</scope>
    <source>
        <strain evidence="7 8">EAF2021</strain>
    </source>
</reference>
<dbReference type="Proteomes" id="UP001470230">
    <property type="component" value="Unassembled WGS sequence"/>
</dbReference>
<sequence length="308" mass="36556">MPTLSQKPFEAPLFDNINLNLMVPKSKNLNNNEISISTNDLIDNFFGTNLELNQIVNNIPNNKLLNDHRNYVSSNLEYMNWQFFKDSFDSFNQINRDFKLQTNNSSKKNPFTHEEDDLLTSLVNLHGIGNWQKISQDMQKKNFNRNGRQCRDRYYHYLDPGINMKSNWSEEEDMLILKFVKEEGKRWKGMEKLFPGRTEVSIRNRYNLLIRKMTKNERKAEKKKEKEKDEEFTLNKKYEKTKNKRNLLQLNSTNQKDQIDASKSIENPNFQQPNLNTNTKTLPKIFDDSIYDSLFSDAFNFNESIFSE</sequence>
<dbReference type="PANTHER" id="PTHR46621:SF1">
    <property type="entry name" value="SNRNA-ACTIVATING PROTEIN COMPLEX SUBUNIT 4"/>
    <property type="match status" value="1"/>
</dbReference>
<dbReference type="PANTHER" id="PTHR46621">
    <property type="entry name" value="SNRNA-ACTIVATING PROTEIN COMPLEX SUBUNIT 4"/>
    <property type="match status" value="1"/>
</dbReference>
<evidence type="ECO:0000259" key="5">
    <source>
        <dbReference type="PROSITE" id="PS50090"/>
    </source>
</evidence>
<proteinExistence type="predicted"/>
<evidence type="ECO:0000256" key="3">
    <source>
        <dbReference type="ARBA" id="ARBA00023163"/>
    </source>
</evidence>
<comment type="caution">
    <text evidence="7">The sequence shown here is derived from an EMBL/GenBank/DDBJ whole genome shotgun (WGS) entry which is preliminary data.</text>
</comment>
<accession>A0ABR2JSG2</accession>
<evidence type="ECO:0000259" key="6">
    <source>
        <dbReference type="PROSITE" id="PS51294"/>
    </source>
</evidence>